<dbReference type="GO" id="GO:0000257">
    <property type="term" value="F:nitrilase activity"/>
    <property type="evidence" value="ECO:0007669"/>
    <property type="project" value="UniProtKB-EC"/>
</dbReference>
<dbReference type="EMBL" id="MOOB01000008">
    <property type="protein sequence ID" value="OQE91926.1"/>
    <property type="molecule type" value="Genomic_DNA"/>
</dbReference>
<gene>
    <name evidence="6" type="ORF">PENNAL_c0008G07977</name>
</gene>
<dbReference type="SUPFAM" id="SSF56317">
    <property type="entry name" value="Carbon-nitrogen hydrolase"/>
    <property type="match status" value="1"/>
</dbReference>
<protein>
    <recommendedName>
        <fullName evidence="4">nitrilase</fullName>
        <ecNumber evidence="4">3.5.5.1</ecNumber>
    </recommendedName>
</protein>
<dbReference type="PROSITE" id="PS50263">
    <property type="entry name" value="CN_HYDROLASE"/>
    <property type="match status" value="1"/>
</dbReference>
<comment type="caution">
    <text evidence="6">The sequence shown here is derived from an EMBL/GenBank/DDBJ whole genome shotgun (WGS) entry which is preliminary data.</text>
</comment>
<dbReference type="InterPro" id="IPR036526">
    <property type="entry name" value="C-N_Hydrolase_sf"/>
</dbReference>
<name>A0A1V6YWV0_PENNA</name>
<organism evidence="6 7">
    <name type="scientific">Penicillium nalgiovense</name>
    <dbReference type="NCBI Taxonomy" id="60175"/>
    <lineage>
        <taxon>Eukaryota</taxon>
        <taxon>Fungi</taxon>
        <taxon>Dikarya</taxon>
        <taxon>Ascomycota</taxon>
        <taxon>Pezizomycotina</taxon>
        <taxon>Eurotiomycetes</taxon>
        <taxon>Eurotiomycetidae</taxon>
        <taxon>Eurotiales</taxon>
        <taxon>Aspergillaceae</taxon>
        <taxon>Penicillium</taxon>
    </lineage>
</organism>
<evidence type="ECO:0000256" key="3">
    <source>
        <dbReference type="ARBA" id="ARBA00036406"/>
    </source>
</evidence>
<dbReference type="InterPro" id="IPR044149">
    <property type="entry name" value="Nitrilases_CHs"/>
</dbReference>
<dbReference type="AlphaFoldDB" id="A0A1V6YWV0"/>
<evidence type="ECO:0000256" key="1">
    <source>
        <dbReference type="ARBA" id="ARBA00008129"/>
    </source>
</evidence>
<sequence>MLADDRYSSETTGSKSYTYRTHGMYEKLYSASISASRQYLSGNVDIHVAPWPVLWDRPESVGSRWPYFITGDMSSRLSQAMAFEGACLVLVCTQVMSEENFDKNKVRGVEHIQGTGGGFSAILGPGGEPIATMPSDKEGILYANVDVNDKLRAKQWLDVVGHYSKPDLLSLRVNTHPS</sequence>
<evidence type="ECO:0000313" key="7">
    <source>
        <dbReference type="Proteomes" id="UP000191691"/>
    </source>
</evidence>
<evidence type="ECO:0000259" key="5">
    <source>
        <dbReference type="PROSITE" id="PS50263"/>
    </source>
</evidence>
<evidence type="ECO:0000256" key="2">
    <source>
        <dbReference type="ARBA" id="ARBA00022801"/>
    </source>
</evidence>
<comment type="catalytic activity">
    <reaction evidence="3">
        <text>a nitrile + 2 H2O = a carboxylate + NH4(+)</text>
        <dbReference type="Rhea" id="RHEA:21724"/>
        <dbReference type="ChEBI" id="CHEBI:15377"/>
        <dbReference type="ChEBI" id="CHEBI:18379"/>
        <dbReference type="ChEBI" id="CHEBI:28938"/>
        <dbReference type="ChEBI" id="CHEBI:29067"/>
        <dbReference type="EC" id="3.5.5.1"/>
    </reaction>
</comment>
<accession>A0A1V6YWV0</accession>
<evidence type="ECO:0000313" key="6">
    <source>
        <dbReference type="EMBL" id="OQE91926.1"/>
    </source>
</evidence>
<keyword evidence="7" id="KW-1185">Reference proteome</keyword>
<dbReference type="PANTHER" id="PTHR46044">
    <property type="entry name" value="NITRILASE"/>
    <property type="match status" value="1"/>
</dbReference>
<dbReference type="STRING" id="60175.A0A1V6YWV0"/>
<dbReference type="Proteomes" id="UP000191691">
    <property type="component" value="Unassembled WGS sequence"/>
</dbReference>
<reference evidence="7" key="1">
    <citation type="journal article" date="2017" name="Nat. Microbiol.">
        <title>Global analysis of biosynthetic gene clusters reveals vast potential of secondary metabolite production in Penicillium species.</title>
        <authorList>
            <person name="Nielsen J.C."/>
            <person name="Grijseels S."/>
            <person name="Prigent S."/>
            <person name="Ji B."/>
            <person name="Dainat J."/>
            <person name="Nielsen K.F."/>
            <person name="Frisvad J.C."/>
            <person name="Workman M."/>
            <person name="Nielsen J."/>
        </authorList>
    </citation>
    <scope>NUCLEOTIDE SEQUENCE [LARGE SCALE GENOMIC DNA]</scope>
    <source>
        <strain evidence="7">IBT 13039</strain>
    </source>
</reference>
<dbReference type="EC" id="3.5.5.1" evidence="4"/>
<proteinExistence type="inferred from homology"/>
<comment type="similarity">
    <text evidence="1">Belongs to the carbon-nitrogen hydrolase superfamily. Nitrilase family.</text>
</comment>
<feature type="domain" description="CN hydrolase" evidence="5">
    <location>
        <begin position="1"/>
        <end position="147"/>
    </location>
</feature>
<dbReference type="PANTHER" id="PTHR46044:SF14">
    <property type="entry name" value="ARYLACETONITRILASE"/>
    <property type="match status" value="1"/>
</dbReference>
<dbReference type="Pfam" id="PF00795">
    <property type="entry name" value="CN_hydrolase"/>
    <property type="match status" value="1"/>
</dbReference>
<dbReference type="InterPro" id="IPR003010">
    <property type="entry name" value="C-N_Hydrolase"/>
</dbReference>
<evidence type="ECO:0000256" key="4">
    <source>
        <dbReference type="ARBA" id="ARBA00039045"/>
    </source>
</evidence>
<keyword evidence="2" id="KW-0378">Hydrolase</keyword>
<dbReference type="Gene3D" id="3.60.110.10">
    <property type="entry name" value="Carbon-nitrogen hydrolase"/>
    <property type="match status" value="1"/>
</dbReference>